<evidence type="ECO:0008006" key="4">
    <source>
        <dbReference type="Google" id="ProtNLM"/>
    </source>
</evidence>
<gene>
    <name evidence="2" type="ORF">AKG39_17100</name>
</gene>
<sequence length="312" mass="36818">MAKKKIGNCALCPSENVELLQSHIIPKAIYKRTKIFENSRFRSFYNPHEIFQDGEKKTMLCHDCEEFFSWYETKFSNLFLDKYLANLTERLPEIKEDIDFYIFTVAWRVLYDDLYVCNSFSDNSERDYLIEYEQKLRRFLYQRYLEKQPGKKKDGVNVEIPNLEGKCFGEIIAEIEKCIDSTEPEDISEIKNYVYTLKELGFSGAVETIFDFMIWGYSFYTSGMKYVVLTGYNGLLLATVYHRSRNILITDDLNLLRKSGNSEAVIKEELINQVNELMKEMKASDSERQSKLNQDGLREKIEKRCENQTKLR</sequence>
<evidence type="ECO:0000256" key="1">
    <source>
        <dbReference type="SAM" id="MobiDB-lite"/>
    </source>
</evidence>
<protein>
    <recommendedName>
        <fullName evidence="4">HNH endonuclease</fullName>
    </recommendedName>
</protein>
<keyword evidence="3" id="KW-1185">Reference proteome</keyword>
<organism evidence="2 3">
    <name type="scientific">Acetobacterium bakii</name>
    <dbReference type="NCBI Taxonomy" id="52689"/>
    <lineage>
        <taxon>Bacteria</taxon>
        <taxon>Bacillati</taxon>
        <taxon>Bacillota</taxon>
        <taxon>Clostridia</taxon>
        <taxon>Eubacteriales</taxon>
        <taxon>Eubacteriaceae</taxon>
        <taxon>Acetobacterium</taxon>
    </lineage>
</organism>
<name>A0A0L6TWB7_9FIRM</name>
<comment type="caution">
    <text evidence="2">The sequence shown here is derived from an EMBL/GenBank/DDBJ whole genome shotgun (WGS) entry which is preliminary data.</text>
</comment>
<evidence type="ECO:0000313" key="2">
    <source>
        <dbReference type="EMBL" id="KNZ40571.1"/>
    </source>
</evidence>
<feature type="region of interest" description="Disordered" evidence="1">
    <location>
        <begin position="282"/>
        <end position="312"/>
    </location>
</feature>
<dbReference type="EMBL" id="LGYO01000052">
    <property type="protein sequence ID" value="KNZ40571.1"/>
    <property type="molecule type" value="Genomic_DNA"/>
</dbReference>
<reference evidence="3" key="1">
    <citation type="submission" date="2015-07" db="EMBL/GenBank/DDBJ databases">
        <title>Draft genome sequence of Acetobacterium bakii DSM 8293, a potential psychrophilic chemical producer through syngas fermentation.</title>
        <authorList>
            <person name="Song Y."/>
            <person name="Hwang S."/>
            <person name="Cho B.-K."/>
        </authorList>
    </citation>
    <scope>NUCLEOTIDE SEQUENCE [LARGE SCALE GENOMIC DNA]</scope>
    <source>
        <strain evidence="3">DSM 8239</strain>
    </source>
</reference>
<dbReference type="RefSeq" id="WP_050741608.1">
    <property type="nucleotide sequence ID" value="NZ_LGYO01000052.1"/>
</dbReference>
<dbReference type="AlphaFoldDB" id="A0A0L6TWB7"/>
<accession>A0A0L6TWB7</accession>
<evidence type="ECO:0000313" key="3">
    <source>
        <dbReference type="Proteomes" id="UP000036873"/>
    </source>
</evidence>
<dbReference type="OrthoDB" id="5518417at2"/>
<dbReference type="Proteomes" id="UP000036873">
    <property type="component" value="Unassembled WGS sequence"/>
</dbReference>
<proteinExistence type="predicted"/>